<dbReference type="PANTHER" id="PTHR30576:SF0">
    <property type="entry name" value="UNDECAPRENYL-PHOSPHATE N-ACETYLGALACTOSAMINYL 1-PHOSPHATE TRANSFERASE-RELATED"/>
    <property type="match status" value="1"/>
</dbReference>
<name>A0AA35TXX4_GEOBA</name>
<dbReference type="PANTHER" id="PTHR30576">
    <property type="entry name" value="COLANIC BIOSYNTHESIS UDP-GLUCOSE LIPID CARRIER TRANSFERASE"/>
    <property type="match status" value="1"/>
</dbReference>
<keyword evidence="3" id="KW-1185">Reference proteome</keyword>
<dbReference type="Proteomes" id="UP001174909">
    <property type="component" value="Unassembled WGS sequence"/>
</dbReference>
<organism evidence="2 3">
    <name type="scientific">Geodia barretti</name>
    <name type="common">Barrett's horny sponge</name>
    <dbReference type="NCBI Taxonomy" id="519541"/>
    <lineage>
        <taxon>Eukaryota</taxon>
        <taxon>Metazoa</taxon>
        <taxon>Porifera</taxon>
        <taxon>Demospongiae</taxon>
        <taxon>Heteroscleromorpha</taxon>
        <taxon>Tetractinellida</taxon>
        <taxon>Astrophorina</taxon>
        <taxon>Geodiidae</taxon>
        <taxon>Geodia</taxon>
    </lineage>
</organism>
<dbReference type="AlphaFoldDB" id="A0AA35TXX4"/>
<evidence type="ECO:0000259" key="1">
    <source>
        <dbReference type="Pfam" id="PF02397"/>
    </source>
</evidence>
<dbReference type="Pfam" id="PF02397">
    <property type="entry name" value="Bac_transf"/>
    <property type="match status" value="1"/>
</dbReference>
<evidence type="ECO:0000313" key="2">
    <source>
        <dbReference type="EMBL" id="CAI8055056.1"/>
    </source>
</evidence>
<protein>
    <submittedName>
        <fullName evidence="2">Undecaprenyl-phosphate N-acetylgalactosaminyl 1-phosphate transferase</fullName>
    </submittedName>
</protein>
<keyword evidence="2" id="KW-0808">Transferase</keyword>
<feature type="domain" description="Bacterial sugar transferase" evidence="1">
    <location>
        <begin position="2"/>
        <end position="116"/>
    </location>
</feature>
<proteinExistence type="predicted"/>
<dbReference type="GO" id="GO:0016780">
    <property type="term" value="F:phosphotransferase activity, for other substituted phosphate groups"/>
    <property type="evidence" value="ECO:0007669"/>
    <property type="project" value="TreeGrafter"/>
</dbReference>
<accession>A0AA35TXX4</accession>
<sequence>MLTIAIAIRLTSPGRAIFRQERVGRGGKPFNIYKFRSMRADAEEKVGHVWAKSDDPRQTPLGQFLRRWSLDELPQFLNVLKGDMSLVGPRPEMSGLIDTFSESIPHYLARQRVKSGYDWMGTNQRLSGKYLP</sequence>
<evidence type="ECO:0000313" key="3">
    <source>
        <dbReference type="Proteomes" id="UP001174909"/>
    </source>
</evidence>
<comment type="caution">
    <text evidence="2">The sequence shown here is derived from an EMBL/GenBank/DDBJ whole genome shotgun (WGS) entry which is preliminary data.</text>
</comment>
<dbReference type="EMBL" id="CASHTH010004237">
    <property type="protein sequence ID" value="CAI8055056.1"/>
    <property type="molecule type" value="Genomic_DNA"/>
</dbReference>
<gene>
    <name evidence="2" type="ORF">GBAR_LOCUS30048</name>
</gene>
<dbReference type="InterPro" id="IPR003362">
    <property type="entry name" value="Bact_transf"/>
</dbReference>
<reference evidence="2" key="1">
    <citation type="submission" date="2023-03" db="EMBL/GenBank/DDBJ databases">
        <authorList>
            <person name="Steffen K."/>
            <person name="Cardenas P."/>
        </authorList>
    </citation>
    <scope>NUCLEOTIDE SEQUENCE</scope>
</reference>